<accession>A0A5C6FNL8</accession>
<protein>
    <submittedName>
        <fullName evidence="2">Uncharacterized protein</fullName>
    </submittedName>
</protein>
<evidence type="ECO:0000313" key="2">
    <source>
        <dbReference type="EMBL" id="TWU61661.1"/>
    </source>
</evidence>
<feature type="transmembrane region" description="Helical" evidence="1">
    <location>
        <begin position="12"/>
        <end position="31"/>
    </location>
</feature>
<comment type="caution">
    <text evidence="2">The sequence shown here is derived from an EMBL/GenBank/DDBJ whole genome shotgun (WGS) entry which is preliminary data.</text>
</comment>
<proteinExistence type="predicted"/>
<dbReference type="PROSITE" id="PS51257">
    <property type="entry name" value="PROKAR_LIPOPROTEIN"/>
    <property type="match status" value="1"/>
</dbReference>
<feature type="transmembrane region" description="Helical" evidence="1">
    <location>
        <begin position="147"/>
        <end position="163"/>
    </location>
</feature>
<keyword evidence="1" id="KW-0812">Transmembrane</keyword>
<name>A0A5C6FNL8_9PLAN</name>
<dbReference type="EMBL" id="SJPZ01000002">
    <property type="protein sequence ID" value="TWU61661.1"/>
    <property type="molecule type" value="Genomic_DNA"/>
</dbReference>
<feature type="transmembrane region" description="Helical" evidence="1">
    <location>
        <begin position="119"/>
        <end position="138"/>
    </location>
</feature>
<keyword evidence="1" id="KW-1133">Transmembrane helix</keyword>
<dbReference type="AlphaFoldDB" id="A0A5C6FNL8"/>
<feature type="transmembrane region" description="Helical" evidence="1">
    <location>
        <begin position="203"/>
        <end position="223"/>
    </location>
</feature>
<keyword evidence="1" id="KW-0472">Membrane</keyword>
<feature type="transmembrane region" description="Helical" evidence="1">
    <location>
        <begin position="229"/>
        <end position="249"/>
    </location>
</feature>
<dbReference type="OrthoDB" id="286882at2"/>
<dbReference type="Proteomes" id="UP000316476">
    <property type="component" value="Unassembled WGS sequence"/>
</dbReference>
<reference evidence="2 3" key="1">
    <citation type="submission" date="2019-02" db="EMBL/GenBank/DDBJ databases">
        <title>Deep-cultivation of Planctomycetes and their phenomic and genomic characterization uncovers novel biology.</title>
        <authorList>
            <person name="Wiegand S."/>
            <person name="Jogler M."/>
            <person name="Boedeker C."/>
            <person name="Pinto D."/>
            <person name="Vollmers J."/>
            <person name="Rivas-Marin E."/>
            <person name="Kohn T."/>
            <person name="Peeters S.H."/>
            <person name="Heuer A."/>
            <person name="Rast P."/>
            <person name="Oberbeckmann S."/>
            <person name="Bunk B."/>
            <person name="Jeske O."/>
            <person name="Meyerdierks A."/>
            <person name="Storesund J.E."/>
            <person name="Kallscheuer N."/>
            <person name="Luecker S."/>
            <person name="Lage O.M."/>
            <person name="Pohl T."/>
            <person name="Merkel B.J."/>
            <person name="Hornburger P."/>
            <person name="Mueller R.-W."/>
            <person name="Bruemmer F."/>
            <person name="Labrenz M."/>
            <person name="Spormann A.M."/>
            <person name="Op Den Camp H."/>
            <person name="Overmann J."/>
            <person name="Amann R."/>
            <person name="Jetten M.S.M."/>
            <person name="Mascher T."/>
            <person name="Medema M.H."/>
            <person name="Devos D.P."/>
            <person name="Kaster A.-K."/>
            <person name="Ovreas L."/>
            <person name="Rohde M."/>
            <person name="Galperin M.Y."/>
            <person name="Jogler C."/>
        </authorList>
    </citation>
    <scope>NUCLEOTIDE SEQUENCE [LARGE SCALE GENOMIC DNA]</scope>
    <source>
        <strain evidence="2 3">V7</strain>
    </source>
</reference>
<sequence>MWTPSGRNAKPFVVASAVVLTGCGLSIPGFYDWTESDQSDQSHLLWIIPLASWIISSVLCFIAGRYWPIAFRLNDDSSVGIGDTSARSKLGPARYGLRWLLMVPLVVAAVIVGCQKIPLATTVLVCLGAWSAWGFSVWRRRMVRPELVVLVLGMMLPFAWVYTDADLMNEFPRTVWASLAMPGILTAMLSGQFLDNSIHQAQWLPFITTAVHLLVGVSVIRFHVRLGHYFILFITHVSLMGSIVLQMLVRA</sequence>
<feature type="transmembrane region" description="Helical" evidence="1">
    <location>
        <begin position="95"/>
        <end position="113"/>
    </location>
</feature>
<gene>
    <name evidence="2" type="ORF">V7x_33490</name>
</gene>
<evidence type="ECO:0000256" key="1">
    <source>
        <dbReference type="SAM" id="Phobius"/>
    </source>
</evidence>
<evidence type="ECO:0000313" key="3">
    <source>
        <dbReference type="Proteomes" id="UP000316476"/>
    </source>
</evidence>
<organism evidence="2 3">
    <name type="scientific">Crateriforma conspicua</name>
    <dbReference type="NCBI Taxonomy" id="2527996"/>
    <lineage>
        <taxon>Bacteria</taxon>
        <taxon>Pseudomonadati</taxon>
        <taxon>Planctomycetota</taxon>
        <taxon>Planctomycetia</taxon>
        <taxon>Planctomycetales</taxon>
        <taxon>Planctomycetaceae</taxon>
        <taxon>Crateriforma</taxon>
    </lineage>
</organism>
<dbReference type="RefSeq" id="WP_146414485.1">
    <property type="nucleotide sequence ID" value="NZ_SJPZ01000002.1"/>
</dbReference>
<feature type="transmembrane region" description="Helical" evidence="1">
    <location>
        <begin position="43"/>
        <end position="64"/>
    </location>
</feature>